<feature type="region of interest" description="Disordered" evidence="1">
    <location>
        <begin position="105"/>
        <end position="154"/>
    </location>
</feature>
<accession>A0AAD8P7I1</accession>
<dbReference type="AlphaFoldDB" id="A0AAD8P7I1"/>
<organism evidence="2 3">
    <name type="scientific">Tagetes erecta</name>
    <name type="common">African marigold</name>
    <dbReference type="NCBI Taxonomy" id="13708"/>
    <lineage>
        <taxon>Eukaryota</taxon>
        <taxon>Viridiplantae</taxon>
        <taxon>Streptophyta</taxon>
        <taxon>Embryophyta</taxon>
        <taxon>Tracheophyta</taxon>
        <taxon>Spermatophyta</taxon>
        <taxon>Magnoliopsida</taxon>
        <taxon>eudicotyledons</taxon>
        <taxon>Gunneridae</taxon>
        <taxon>Pentapetalae</taxon>
        <taxon>asterids</taxon>
        <taxon>campanulids</taxon>
        <taxon>Asterales</taxon>
        <taxon>Asteraceae</taxon>
        <taxon>Asteroideae</taxon>
        <taxon>Heliantheae alliance</taxon>
        <taxon>Tageteae</taxon>
        <taxon>Tagetes</taxon>
    </lineage>
</organism>
<gene>
    <name evidence="2" type="ORF">QVD17_07653</name>
</gene>
<comment type="caution">
    <text evidence="2">The sequence shown here is derived from an EMBL/GenBank/DDBJ whole genome shotgun (WGS) entry which is preliminary data.</text>
</comment>
<reference evidence="2" key="1">
    <citation type="journal article" date="2023" name="bioRxiv">
        <title>Improved chromosome-level genome assembly for marigold (Tagetes erecta).</title>
        <authorList>
            <person name="Jiang F."/>
            <person name="Yuan L."/>
            <person name="Wang S."/>
            <person name="Wang H."/>
            <person name="Xu D."/>
            <person name="Wang A."/>
            <person name="Fan W."/>
        </authorList>
    </citation>
    <scope>NUCLEOTIDE SEQUENCE</scope>
    <source>
        <strain evidence="2">WSJ</strain>
        <tissue evidence="2">Leaf</tissue>
    </source>
</reference>
<evidence type="ECO:0000256" key="1">
    <source>
        <dbReference type="SAM" id="MobiDB-lite"/>
    </source>
</evidence>
<name>A0AAD8P7I1_TARER</name>
<dbReference type="PANTHER" id="PTHR34120:SF29">
    <property type="entry name" value="CALCIUM_CALMODULIN-DEPENDENT PROTEIN KINASE"/>
    <property type="match status" value="1"/>
</dbReference>
<evidence type="ECO:0000313" key="3">
    <source>
        <dbReference type="Proteomes" id="UP001229421"/>
    </source>
</evidence>
<protein>
    <submittedName>
        <fullName evidence="2">Uncharacterized protein</fullName>
    </submittedName>
</protein>
<dbReference type="Proteomes" id="UP001229421">
    <property type="component" value="Unassembled WGS sequence"/>
</dbReference>
<dbReference type="EMBL" id="JAUHHV010000001">
    <property type="protein sequence ID" value="KAK1441615.1"/>
    <property type="molecule type" value="Genomic_DNA"/>
</dbReference>
<keyword evidence="3" id="KW-1185">Reference proteome</keyword>
<proteinExistence type="predicted"/>
<dbReference type="PANTHER" id="PTHR34120">
    <property type="entry name" value="EXPRESSED PROTEIN"/>
    <property type="match status" value="1"/>
</dbReference>
<evidence type="ECO:0000313" key="2">
    <source>
        <dbReference type="EMBL" id="KAK1441615.1"/>
    </source>
</evidence>
<sequence>MHSKTLITNSIPTTITINNHDHENPQMLDDFDQDEIVSHDHEPEIDNNPPDSFWISHQNVTNWLNHNTFIERKTSVKMVTSSRKFESNQVRSSQRSVSFNHKPKTTIIGFRPKPGHSSDNSKSKQNDHVGLFKNRSMPGKSCGVQVSEPRSPRVSCMGRVGSMRGRVRRTGFWKKVKTAILTRVRSGDR</sequence>